<evidence type="ECO:0000256" key="1">
    <source>
        <dbReference type="SAM" id="MobiDB-lite"/>
    </source>
</evidence>
<reference evidence="3" key="1">
    <citation type="submission" date="2018-03" db="EMBL/GenBank/DDBJ databases">
        <authorList>
            <person name="Rodrigo-Torres L."/>
            <person name="Arahal R. D."/>
            <person name="Lucena T."/>
        </authorList>
    </citation>
    <scope>NUCLEOTIDE SEQUENCE [LARGE SCALE GENOMIC DNA]</scope>
    <source>
        <strain evidence="3">CECT 8811</strain>
    </source>
</reference>
<dbReference type="OrthoDB" id="7961213at2"/>
<dbReference type="AlphaFoldDB" id="A0A2R8AMV0"/>
<dbReference type="Proteomes" id="UP000244911">
    <property type="component" value="Unassembled WGS sequence"/>
</dbReference>
<feature type="compositionally biased region" description="Pro residues" evidence="1">
    <location>
        <begin position="62"/>
        <end position="74"/>
    </location>
</feature>
<name>A0A2R8AMV0_9RHOB</name>
<evidence type="ECO:0000313" key="3">
    <source>
        <dbReference type="Proteomes" id="UP000244911"/>
    </source>
</evidence>
<accession>A0A2R8AMV0</accession>
<dbReference type="EMBL" id="OMOI01000001">
    <property type="protein sequence ID" value="SPF77385.1"/>
    <property type="molecule type" value="Genomic_DNA"/>
</dbReference>
<gene>
    <name evidence="2" type="ORF">ALP8811_02412</name>
</gene>
<protein>
    <submittedName>
        <fullName evidence="2">Uncharacterized protein</fullName>
    </submittedName>
</protein>
<sequence length="74" mass="8465">MMDSNFHSEPVRLNELLDDLIANHGAIRVVRALAMRLVSQRVRRPQADNLSDHLRRDVGLPPGHPPPPFREPRL</sequence>
<dbReference type="RefSeq" id="WP_108857317.1">
    <property type="nucleotide sequence ID" value="NZ_OMOI01000001.1"/>
</dbReference>
<organism evidence="2 3">
    <name type="scientific">Aliiroseovarius pelagivivens</name>
    <dbReference type="NCBI Taxonomy" id="1639690"/>
    <lineage>
        <taxon>Bacteria</taxon>
        <taxon>Pseudomonadati</taxon>
        <taxon>Pseudomonadota</taxon>
        <taxon>Alphaproteobacteria</taxon>
        <taxon>Rhodobacterales</taxon>
        <taxon>Paracoccaceae</taxon>
        <taxon>Aliiroseovarius</taxon>
    </lineage>
</organism>
<proteinExistence type="predicted"/>
<evidence type="ECO:0000313" key="2">
    <source>
        <dbReference type="EMBL" id="SPF77385.1"/>
    </source>
</evidence>
<feature type="region of interest" description="Disordered" evidence="1">
    <location>
        <begin position="44"/>
        <end position="74"/>
    </location>
</feature>
<keyword evidence="3" id="KW-1185">Reference proteome</keyword>